<keyword evidence="6" id="KW-0378">Hydrolase</keyword>
<evidence type="ECO:0000313" key="7">
    <source>
        <dbReference type="Proteomes" id="UP000507962"/>
    </source>
</evidence>
<keyword evidence="7" id="KW-1185">Reference proteome</keyword>
<evidence type="ECO:0000259" key="4">
    <source>
        <dbReference type="Pfam" id="PF02550"/>
    </source>
</evidence>
<dbReference type="GO" id="GO:0006084">
    <property type="term" value="P:acetyl-CoA metabolic process"/>
    <property type="evidence" value="ECO:0007669"/>
    <property type="project" value="UniProtKB-UniRule"/>
</dbReference>
<keyword evidence="2 3" id="KW-0808">Transferase</keyword>
<dbReference type="GO" id="GO:0016787">
    <property type="term" value="F:hydrolase activity"/>
    <property type="evidence" value="ECO:0007669"/>
    <property type="project" value="UniProtKB-KW"/>
</dbReference>
<dbReference type="InterPro" id="IPR037171">
    <property type="entry name" value="NagB/RpiA_transferase-like"/>
</dbReference>
<dbReference type="InterPro" id="IPR003702">
    <property type="entry name" value="ActCoA_hydro_N"/>
</dbReference>
<comment type="pathway">
    <text evidence="3">Lipid metabolism; butanoate metabolism.</text>
</comment>
<dbReference type="InterPro" id="IPR046433">
    <property type="entry name" value="ActCoA_hydro"/>
</dbReference>
<comment type="function">
    <text evidence="3">Coenzyme A-transferase that converts butyrate to butyryl-CoA.</text>
</comment>
<comment type="catalytic activity">
    <reaction evidence="3">
        <text>butanoate + acetyl-CoA = butanoyl-CoA + acetate</text>
        <dbReference type="Rhea" id="RHEA:30071"/>
        <dbReference type="ChEBI" id="CHEBI:17968"/>
        <dbReference type="ChEBI" id="CHEBI:30089"/>
        <dbReference type="ChEBI" id="CHEBI:57288"/>
        <dbReference type="ChEBI" id="CHEBI:57371"/>
    </reaction>
</comment>
<feature type="domain" description="Acetyl-CoA hydrolase/transferase N-terminal" evidence="4">
    <location>
        <begin position="5"/>
        <end position="184"/>
    </location>
</feature>
<dbReference type="Gene3D" id="3.40.1080.10">
    <property type="entry name" value="Glutaconate Coenzyme A-transferase"/>
    <property type="match status" value="1"/>
</dbReference>
<evidence type="ECO:0000256" key="1">
    <source>
        <dbReference type="ARBA" id="ARBA00009632"/>
    </source>
</evidence>
<feature type="binding site" evidence="3">
    <location>
        <begin position="221"/>
        <end position="225"/>
    </location>
    <ligand>
        <name>CoA</name>
        <dbReference type="ChEBI" id="CHEBI:57287"/>
    </ligand>
</feature>
<evidence type="ECO:0000313" key="6">
    <source>
        <dbReference type="EMBL" id="VFQ43601.1"/>
    </source>
</evidence>
<dbReference type="HAMAP" id="MF_03228">
    <property type="entry name" value="But_CoA_trans"/>
    <property type="match status" value="1"/>
</dbReference>
<feature type="binding site" evidence="3">
    <location>
        <position position="344"/>
    </location>
    <ligand>
        <name>CoA</name>
        <dbReference type="ChEBI" id="CHEBI:57287"/>
    </ligand>
</feature>
<gene>
    <name evidence="6" type="ORF">MSL71_12360</name>
</gene>
<name>A0A4U8YJ19_9BACT</name>
<dbReference type="PANTHER" id="PTHR21432:SF20">
    <property type="entry name" value="ACETYL-COA HYDROLASE"/>
    <property type="match status" value="1"/>
</dbReference>
<feature type="active site" description="5-glutamyl coenzyme A thioester intermediate" evidence="3">
    <location>
        <position position="246"/>
    </location>
</feature>
<dbReference type="PANTHER" id="PTHR21432">
    <property type="entry name" value="ACETYL-COA HYDROLASE-RELATED"/>
    <property type="match status" value="1"/>
</dbReference>
<accession>A0A4U8YJ19</accession>
<dbReference type="InterPro" id="IPR038460">
    <property type="entry name" value="AcetylCoA_hyd_C_sf"/>
</dbReference>
<organism evidence="6 7">
    <name type="scientific">Desulfoluna butyratoxydans</name>
    <dbReference type="NCBI Taxonomy" id="231438"/>
    <lineage>
        <taxon>Bacteria</taxon>
        <taxon>Pseudomonadati</taxon>
        <taxon>Thermodesulfobacteriota</taxon>
        <taxon>Desulfobacteria</taxon>
        <taxon>Desulfobacterales</taxon>
        <taxon>Desulfolunaceae</taxon>
        <taxon>Desulfoluna</taxon>
    </lineage>
</organism>
<feature type="domain" description="Acetyl-CoA hydrolase/transferase C-terminal" evidence="5">
    <location>
        <begin position="280"/>
        <end position="436"/>
    </location>
</feature>
<dbReference type="RefSeq" id="WP_180137872.1">
    <property type="nucleotide sequence ID" value="NZ_CAADHO010000002.1"/>
</dbReference>
<sequence length="448" mass="49484">MNRYSSQYSEKCVPAEEAVKVVKSGDVVDYGFFNGKPVVCDIALAARHDELQDVEIHVAVTLPPVPEVVKHPESFVYHDLQFSKISRVLQRDFNVGFYYPIMYHQAPSWFREGVAPHRNVVICTVCPMDDHGYFNLGLHNSATLAAMEESDCVIVEVNPNLPVCPGGAEEAVHISAVDYVVEAPADLALADLPSPEPNEQERTIAELIVDHITDGSCIQLGIGGMPNAVGKIIAQSDLKNLGGHTEMLSDAYVDMIESGRMNGSQKSLDRYRVPYTFAMGSKRLYDFVDNNPAAASYPADYTNDPRIIAKLDNFVSINNALQVDLYTQVNAESLGTNQVSGNGGMWDFVIGSQWSKGGKSFICLTSTFTNSKGELQSRILPTFTPGSITTIPRHMTDYVVTEYGAVQVRALSTWKRAELMISIAHPDFREGLIKEAEAMKIWRHSNKK</sequence>
<dbReference type="GO" id="GO:0019605">
    <property type="term" value="P:butyrate metabolic process"/>
    <property type="evidence" value="ECO:0007669"/>
    <property type="project" value="UniProtKB-UniRule"/>
</dbReference>
<dbReference type="InterPro" id="IPR026888">
    <property type="entry name" value="AcetylCoA_hyd_C"/>
</dbReference>
<comment type="subcellular location">
    <subcellularLocation>
        <location evidence="3">Cytoplasm</location>
    </subcellularLocation>
</comment>
<dbReference type="Gene3D" id="3.40.1080.20">
    <property type="entry name" value="Acetyl-CoA hydrolase/transferase C-terminal domain"/>
    <property type="match status" value="1"/>
</dbReference>
<dbReference type="AlphaFoldDB" id="A0A4U8YJ19"/>
<dbReference type="Gene3D" id="3.30.750.70">
    <property type="entry name" value="4-hydroxybutyrate coenzyme like domains"/>
    <property type="match status" value="1"/>
</dbReference>
<dbReference type="InterPro" id="IPR023990">
    <property type="entry name" value="Butryl-CoA_acetate_CoA_Tfrase"/>
</dbReference>
<dbReference type="GO" id="GO:0006083">
    <property type="term" value="P:acetate metabolic process"/>
    <property type="evidence" value="ECO:0007669"/>
    <property type="project" value="InterPro"/>
</dbReference>
<dbReference type="Pfam" id="PF13336">
    <property type="entry name" value="AcetylCoA_hyd_C"/>
    <property type="match status" value="1"/>
</dbReference>
<evidence type="ECO:0000256" key="2">
    <source>
        <dbReference type="ARBA" id="ARBA00022679"/>
    </source>
</evidence>
<evidence type="ECO:0000256" key="3">
    <source>
        <dbReference type="HAMAP-Rule" id="MF_03228"/>
    </source>
</evidence>
<keyword evidence="3" id="KW-0443">Lipid metabolism</keyword>
<protein>
    <recommendedName>
        <fullName evidence="3">Probable butyrate:acetyl-CoA coenzyme A-transferase</fullName>
        <shortName evidence="3">Butyrate CoA-transferase</shortName>
        <ecNumber evidence="3">2.8.3.-</ecNumber>
    </recommendedName>
</protein>
<keyword evidence="3" id="KW-0276">Fatty acid metabolism</keyword>
<dbReference type="Proteomes" id="UP000507962">
    <property type="component" value="Unassembled WGS sequence"/>
</dbReference>
<dbReference type="SUPFAM" id="SSF100950">
    <property type="entry name" value="NagB/RpiA/CoA transferase-like"/>
    <property type="match status" value="2"/>
</dbReference>
<dbReference type="GO" id="GO:0008775">
    <property type="term" value="F:acetate CoA-transferase activity"/>
    <property type="evidence" value="ECO:0007669"/>
    <property type="project" value="InterPro"/>
</dbReference>
<evidence type="ECO:0000259" key="5">
    <source>
        <dbReference type="Pfam" id="PF13336"/>
    </source>
</evidence>
<reference evidence="6 7" key="1">
    <citation type="submission" date="2019-03" db="EMBL/GenBank/DDBJ databases">
        <authorList>
            <person name="Nijsse B."/>
        </authorList>
    </citation>
    <scope>NUCLEOTIDE SEQUENCE [LARGE SCALE GENOMIC DNA]</scope>
    <source>
        <strain evidence="6">Desulfoluna butyratoxydans MSL71</strain>
    </source>
</reference>
<dbReference type="EMBL" id="CAADHO010000002">
    <property type="protein sequence ID" value="VFQ43601.1"/>
    <property type="molecule type" value="Genomic_DNA"/>
</dbReference>
<keyword evidence="3" id="KW-0963">Cytoplasm</keyword>
<comment type="similarity">
    <text evidence="1 3">Belongs to the acetyl-CoA hydrolase/transferase family.</text>
</comment>
<dbReference type="UniPathway" id="UPA00863"/>
<proteinExistence type="inferred from homology"/>
<dbReference type="EC" id="2.8.3.-" evidence="3"/>
<dbReference type="Pfam" id="PF02550">
    <property type="entry name" value="AcetylCoA_hydro"/>
    <property type="match status" value="1"/>
</dbReference>
<dbReference type="GO" id="GO:0005737">
    <property type="term" value="C:cytoplasm"/>
    <property type="evidence" value="ECO:0007669"/>
    <property type="project" value="UniProtKB-SubCell"/>
</dbReference>
<feature type="binding site" evidence="3">
    <location>
        <position position="321"/>
    </location>
    <ligand>
        <name>CoA</name>
        <dbReference type="ChEBI" id="CHEBI:57287"/>
    </ligand>
</feature>